<dbReference type="NCBIfam" id="NF041277">
    <property type="entry name" value="coba_remo_CbiR"/>
    <property type="match status" value="1"/>
</dbReference>
<dbReference type="OrthoDB" id="9792261at2"/>
<sequence>MENVRIGTTSYILADEILPNVRYLAPLVDDIELVLFKSEGQDNYPSVQVIEELRSIAVEHDLTYTVHFPLDVFPGSRDRQERQKSLETYLKVIELTAVLQPFAYVLHLTPDTWSAVPSQDVEGWQNALDESLADLLRCSSLDPSLVCVETLSYPFSYVLPLVEKHKLSVTLDIGHIWLMGYDEKQTCSTLLPKTRVCHLHGVCDGKDHQSLAVGKTEKISYFLDALDCQGSDGKERVLTLEVFNEYDFSTSLTALGKNHAMIGKRGDQ</sequence>
<reference evidence="2 3" key="1">
    <citation type="submission" date="2011-11" db="EMBL/GenBank/DDBJ databases">
        <title>Complete sequence of Spirochaeta sp. grapes.</title>
        <authorList>
            <consortium name="US DOE Joint Genome Institute"/>
            <person name="Lucas S."/>
            <person name="Han J."/>
            <person name="Lapidus A."/>
            <person name="Cheng J.-F."/>
            <person name="Goodwin L."/>
            <person name="Pitluck S."/>
            <person name="Peters L."/>
            <person name="Ovchinnikova G."/>
            <person name="Munk A.C."/>
            <person name="Detter J.C."/>
            <person name="Han C."/>
            <person name="Tapia R."/>
            <person name="Land M."/>
            <person name="Hauser L."/>
            <person name="Kyrpides N."/>
            <person name="Ivanova N."/>
            <person name="Pagani I."/>
            <person name="Ritalahtilisa K."/>
            <person name="Loeffler F."/>
            <person name="Woyke T."/>
        </authorList>
    </citation>
    <scope>NUCLEOTIDE SEQUENCE [LARGE SCALE GENOMIC DNA]</scope>
    <source>
        <strain evidence="3">ATCC BAA-1885 / DSM 22778 / Grapes</strain>
    </source>
</reference>
<proteinExistence type="predicted"/>
<dbReference type="RefSeq" id="WP_014269808.1">
    <property type="nucleotide sequence ID" value="NC_016633.1"/>
</dbReference>
<protein>
    <submittedName>
        <fullName evidence="2">Sugar phosphate isomerase/epimerase</fullName>
    </submittedName>
</protein>
<dbReference type="Gene3D" id="3.20.20.150">
    <property type="entry name" value="Divalent-metal-dependent TIM barrel enzymes"/>
    <property type="match status" value="1"/>
</dbReference>
<dbReference type="eggNOG" id="COG1082">
    <property type="taxonomic scope" value="Bacteria"/>
</dbReference>
<dbReference type="GO" id="GO:0016853">
    <property type="term" value="F:isomerase activity"/>
    <property type="evidence" value="ECO:0007669"/>
    <property type="project" value="UniProtKB-KW"/>
</dbReference>
<keyword evidence="2" id="KW-0413">Isomerase</keyword>
<gene>
    <name evidence="2" type="ordered locus">SpiGrapes_1139</name>
</gene>
<dbReference type="InterPro" id="IPR036237">
    <property type="entry name" value="Xyl_isomerase-like_sf"/>
</dbReference>
<dbReference type="EMBL" id="CP003155">
    <property type="protein sequence ID" value="AEV28959.1"/>
    <property type="molecule type" value="Genomic_DNA"/>
</dbReference>
<dbReference type="KEGG" id="sgp:SpiGrapes_1139"/>
<dbReference type="Proteomes" id="UP000005632">
    <property type="component" value="Chromosome"/>
</dbReference>
<accession>G8QSJ8</accession>
<name>G8QSJ8_SPHPG</name>
<dbReference type="STRING" id="158190.SpiGrapes_1139"/>
<feature type="domain" description="Xylose isomerase-like TIM barrel" evidence="1">
    <location>
        <begin position="31"/>
        <end position="244"/>
    </location>
</feature>
<evidence type="ECO:0000259" key="1">
    <source>
        <dbReference type="Pfam" id="PF01261"/>
    </source>
</evidence>
<dbReference type="AlphaFoldDB" id="G8QSJ8"/>
<dbReference type="HOGENOM" id="CLU_078439_0_0_12"/>
<organism evidence="2 3">
    <name type="scientific">Sphaerochaeta pleomorpha (strain ATCC BAA-1885 / DSM 22778 / Grapes)</name>
    <dbReference type="NCBI Taxonomy" id="158190"/>
    <lineage>
        <taxon>Bacteria</taxon>
        <taxon>Pseudomonadati</taxon>
        <taxon>Spirochaetota</taxon>
        <taxon>Spirochaetia</taxon>
        <taxon>Spirochaetales</taxon>
        <taxon>Sphaerochaetaceae</taxon>
        <taxon>Sphaerochaeta</taxon>
    </lineage>
</organism>
<dbReference type="InterPro" id="IPR013022">
    <property type="entry name" value="Xyl_isomerase-like_TIM-brl"/>
</dbReference>
<evidence type="ECO:0000313" key="2">
    <source>
        <dbReference type="EMBL" id="AEV28959.1"/>
    </source>
</evidence>
<keyword evidence="3" id="KW-1185">Reference proteome</keyword>
<dbReference type="Pfam" id="PF01261">
    <property type="entry name" value="AP_endonuc_2"/>
    <property type="match status" value="1"/>
</dbReference>
<evidence type="ECO:0000313" key="3">
    <source>
        <dbReference type="Proteomes" id="UP000005632"/>
    </source>
</evidence>
<dbReference type="SUPFAM" id="SSF51658">
    <property type="entry name" value="Xylose isomerase-like"/>
    <property type="match status" value="1"/>
</dbReference>